<dbReference type="EMBL" id="WUUK01000001">
    <property type="protein sequence ID" value="MXQ50159.1"/>
    <property type="molecule type" value="Genomic_DNA"/>
</dbReference>
<reference evidence="10 11" key="1">
    <citation type="submission" date="2019-12" db="EMBL/GenBank/DDBJ databases">
        <title>Salinicoccus cyprini sp. nov., isolated from gastro-intestinal tract of mirror carp, Cyprinus carpio var. specularis, collected from Gobind Sagar Reservoir, Himachal Pradesh, India.</title>
        <authorList>
            <person name="Talwar C."/>
            <person name="Singh A.K."/>
            <person name="Lal R."/>
            <person name="Negi R.K."/>
        </authorList>
    </citation>
    <scope>NUCLEOTIDE SEQUENCE [LARGE SCALE GENOMIC DNA]</scope>
    <source>
        <strain evidence="10 11">J-82</strain>
    </source>
</reference>
<evidence type="ECO:0000256" key="3">
    <source>
        <dbReference type="ARBA" id="ARBA00022552"/>
    </source>
</evidence>
<dbReference type="RefSeq" id="WP_160652155.1">
    <property type="nucleotide sequence ID" value="NZ_JBHRWU010000001.1"/>
</dbReference>
<evidence type="ECO:0000256" key="4">
    <source>
        <dbReference type="ARBA" id="ARBA00022722"/>
    </source>
</evidence>
<dbReference type="AlphaFoldDB" id="A0A6N8U396"/>
<evidence type="ECO:0000256" key="9">
    <source>
        <dbReference type="HAMAP-Rule" id="MF_00009"/>
    </source>
</evidence>
<dbReference type="Proteomes" id="UP000436284">
    <property type="component" value="Unassembled WGS sequence"/>
</dbReference>
<dbReference type="InterPro" id="IPR023091">
    <property type="entry name" value="MetalPrtase_cat_dom_sf_prd"/>
</dbReference>
<comment type="caution">
    <text evidence="10">The sequence shown here is derived from an EMBL/GenBank/DDBJ whole genome shotgun (WGS) entry which is preliminary data.</text>
</comment>
<dbReference type="GO" id="GO:0005737">
    <property type="term" value="C:cytoplasm"/>
    <property type="evidence" value="ECO:0007669"/>
    <property type="project" value="UniProtKB-SubCell"/>
</dbReference>
<evidence type="ECO:0000256" key="1">
    <source>
        <dbReference type="ARBA" id="ARBA00010875"/>
    </source>
</evidence>
<dbReference type="HAMAP" id="MF_00009">
    <property type="entry name" value="Endoribonucl_YbeY"/>
    <property type="match status" value="1"/>
</dbReference>
<dbReference type="InterPro" id="IPR020549">
    <property type="entry name" value="YbeY_CS"/>
</dbReference>
<dbReference type="GO" id="GO:0004222">
    <property type="term" value="F:metalloendopeptidase activity"/>
    <property type="evidence" value="ECO:0007669"/>
    <property type="project" value="InterPro"/>
</dbReference>
<keyword evidence="2 9" id="KW-0690">Ribosome biogenesis</keyword>
<evidence type="ECO:0000313" key="10">
    <source>
        <dbReference type="EMBL" id="MXQ50159.1"/>
    </source>
</evidence>
<evidence type="ECO:0000256" key="5">
    <source>
        <dbReference type="ARBA" id="ARBA00022723"/>
    </source>
</evidence>
<dbReference type="PROSITE" id="PS01306">
    <property type="entry name" value="UPF0054"/>
    <property type="match status" value="1"/>
</dbReference>
<name>A0A6N8U396_9STAP</name>
<evidence type="ECO:0000256" key="7">
    <source>
        <dbReference type="ARBA" id="ARBA00022801"/>
    </source>
</evidence>
<dbReference type="GO" id="GO:0006364">
    <property type="term" value="P:rRNA processing"/>
    <property type="evidence" value="ECO:0007669"/>
    <property type="project" value="UniProtKB-UniRule"/>
</dbReference>
<dbReference type="OrthoDB" id="9807740at2"/>
<comment type="function">
    <text evidence="9">Single strand-specific metallo-endoribonuclease involved in late-stage 70S ribosome quality control and in maturation of the 3' terminus of the 16S rRNA.</text>
</comment>
<feature type="binding site" evidence="9">
    <location>
        <position position="128"/>
    </location>
    <ligand>
        <name>Zn(2+)</name>
        <dbReference type="ChEBI" id="CHEBI:29105"/>
        <note>catalytic</note>
    </ligand>
</feature>
<keyword evidence="4 9" id="KW-0540">Nuclease</keyword>
<keyword evidence="6 9" id="KW-0255">Endonuclease</keyword>
<keyword evidence="11" id="KW-1185">Reference proteome</keyword>
<gene>
    <name evidence="9 10" type="primary">ybeY</name>
    <name evidence="10" type="ORF">GQ671_02435</name>
</gene>
<comment type="similarity">
    <text evidence="1 9">Belongs to the endoribonuclease YbeY family.</text>
</comment>
<protein>
    <recommendedName>
        <fullName evidence="9">Endoribonuclease YbeY</fullName>
        <ecNumber evidence="9">3.1.-.-</ecNumber>
    </recommendedName>
</protein>
<evidence type="ECO:0000313" key="11">
    <source>
        <dbReference type="Proteomes" id="UP000436284"/>
    </source>
</evidence>
<dbReference type="Pfam" id="PF02130">
    <property type="entry name" value="YbeY"/>
    <property type="match status" value="1"/>
</dbReference>
<dbReference type="SUPFAM" id="SSF55486">
    <property type="entry name" value="Metalloproteases ('zincins'), catalytic domain"/>
    <property type="match status" value="1"/>
</dbReference>
<accession>A0A6N8U396</accession>
<dbReference type="PANTHER" id="PTHR46986:SF1">
    <property type="entry name" value="ENDORIBONUCLEASE YBEY, CHLOROPLASTIC"/>
    <property type="match status" value="1"/>
</dbReference>
<organism evidence="10 11">
    <name type="scientific">Salinicoccus hispanicus</name>
    <dbReference type="NCBI Taxonomy" id="157225"/>
    <lineage>
        <taxon>Bacteria</taxon>
        <taxon>Bacillati</taxon>
        <taxon>Bacillota</taxon>
        <taxon>Bacilli</taxon>
        <taxon>Bacillales</taxon>
        <taxon>Staphylococcaceae</taxon>
        <taxon>Salinicoccus</taxon>
    </lineage>
</organism>
<evidence type="ECO:0000256" key="8">
    <source>
        <dbReference type="ARBA" id="ARBA00022833"/>
    </source>
</evidence>
<dbReference type="EC" id="3.1.-.-" evidence="9"/>
<keyword evidence="3 9" id="KW-0698">rRNA processing</keyword>
<dbReference type="InterPro" id="IPR002036">
    <property type="entry name" value="YbeY"/>
</dbReference>
<keyword evidence="9" id="KW-0963">Cytoplasm</keyword>
<dbReference type="PANTHER" id="PTHR46986">
    <property type="entry name" value="ENDORIBONUCLEASE YBEY, CHLOROPLASTIC"/>
    <property type="match status" value="1"/>
</dbReference>
<proteinExistence type="inferred from homology"/>
<dbReference type="GO" id="GO:0004521">
    <property type="term" value="F:RNA endonuclease activity"/>
    <property type="evidence" value="ECO:0007669"/>
    <property type="project" value="UniProtKB-UniRule"/>
</dbReference>
<comment type="cofactor">
    <cofactor evidence="9">
        <name>Zn(2+)</name>
        <dbReference type="ChEBI" id="CHEBI:29105"/>
    </cofactor>
    <text evidence="9">Binds 1 zinc ion.</text>
</comment>
<evidence type="ECO:0000256" key="2">
    <source>
        <dbReference type="ARBA" id="ARBA00022517"/>
    </source>
</evidence>
<dbReference type="GO" id="GO:0008270">
    <property type="term" value="F:zinc ion binding"/>
    <property type="evidence" value="ECO:0007669"/>
    <property type="project" value="UniProtKB-UniRule"/>
</dbReference>
<feature type="binding site" evidence="9">
    <location>
        <position position="122"/>
    </location>
    <ligand>
        <name>Zn(2+)</name>
        <dbReference type="ChEBI" id="CHEBI:29105"/>
        <note>catalytic</note>
    </ligand>
</feature>
<sequence>MINVDFLDDDGFADEKEKSEIESLIQFAYDHLDEKDDAEVSISFVDQEEIQSINRDYRNKDAVTDVISFAMEDEEDNLIHEEALRTLGDIIICTDRASEQAKDYGHSYKRELMFLSLHGFLHLLGYDHMEAEEEKEMNGLQDEILEAFGITRED</sequence>
<evidence type="ECO:0000256" key="6">
    <source>
        <dbReference type="ARBA" id="ARBA00022759"/>
    </source>
</evidence>
<keyword evidence="5 9" id="KW-0479">Metal-binding</keyword>
<keyword evidence="7 9" id="KW-0378">Hydrolase</keyword>
<keyword evidence="8 9" id="KW-0862">Zinc</keyword>
<comment type="subcellular location">
    <subcellularLocation>
        <location evidence="9">Cytoplasm</location>
    </subcellularLocation>
</comment>
<feature type="binding site" evidence="9">
    <location>
        <position position="118"/>
    </location>
    <ligand>
        <name>Zn(2+)</name>
        <dbReference type="ChEBI" id="CHEBI:29105"/>
        <note>catalytic</note>
    </ligand>
</feature>
<dbReference type="Gene3D" id="3.40.390.30">
    <property type="entry name" value="Metalloproteases ('zincins'), catalytic domain"/>
    <property type="match status" value="1"/>
</dbReference>
<dbReference type="NCBIfam" id="TIGR00043">
    <property type="entry name" value="rRNA maturation RNase YbeY"/>
    <property type="match status" value="1"/>
</dbReference>